<dbReference type="InterPro" id="IPR001853">
    <property type="entry name" value="DSBA-like_thioredoxin_dom"/>
</dbReference>
<sequence length="250" mass="27348">MTAQTPSDLRLHAIIDPYCGWCYAAAPLLDIAQSMPHVELTLHGGGMLTGTNVVHISPQFRAYVMQHDQRIAKITGQPFGDAYYNGLLHDSEAVLNSMQPTTAMLAAQALGGYGLDMLHREQKALYVEGQHISKEHVLTQLAQDIGLNAQQFTAAYQQLAGNETQDHIEQSRALLFKVGGQGFPTLALETPDADWAVVDLGSFLGRPQEWKKHLQTLLHEQGHDIIELDETSPAQTACPIDGCALPKTTN</sequence>
<dbReference type="PANTHER" id="PTHR13887:SF51">
    <property type="entry name" value="DSBA FAMILY PROTEIN"/>
    <property type="match status" value="1"/>
</dbReference>
<evidence type="ECO:0000313" key="2">
    <source>
        <dbReference type="EMBL" id="RUS66189.1"/>
    </source>
</evidence>
<dbReference type="OrthoDB" id="9813770at2"/>
<dbReference type="RefSeq" id="WP_126980443.1">
    <property type="nucleotide sequence ID" value="NZ_PQSP01000006.1"/>
</dbReference>
<feature type="domain" description="DSBA-like thioredoxin" evidence="1">
    <location>
        <begin position="16"/>
        <end position="188"/>
    </location>
</feature>
<comment type="caution">
    <text evidence="2">The sequence shown here is derived from an EMBL/GenBank/DDBJ whole genome shotgun (WGS) entry which is preliminary data.</text>
</comment>
<dbReference type="Gene3D" id="3.40.30.10">
    <property type="entry name" value="Glutaredoxin"/>
    <property type="match status" value="1"/>
</dbReference>
<protein>
    <recommendedName>
        <fullName evidence="1">DSBA-like thioredoxin domain-containing protein</fullName>
    </recommendedName>
</protein>
<dbReference type="AlphaFoldDB" id="A0A433SBU7"/>
<proteinExistence type="predicted"/>
<dbReference type="CDD" id="cd03025">
    <property type="entry name" value="DsbA_FrnE_like"/>
    <property type="match status" value="1"/>
</dbReference>
<name>A0A433SBU7_9BURK</name>
<dbReference type="Proteomes" id="UP000286947">
    <property type="component" value="Unassembled WGS sequence"/>
</dbReference>
<reference evidence="2 3" key="1">
    <citation type="submission" date="2018-01" db="EMBL/GenBank/DDBJ databases">
        <title>Saezia sanguinis gen. nov., sp. nov., in the order Burkholderiales isolated from human blood.</title>
        <authorList>
            <person name="Medina-Pascual M.J."/>
            <person name="Valdezate S."/>
            <person name="Monzon S."/>
            <person name="Cuesta I."/>
            <person name="Carrasco G."/>
            <person name="Villalon P."/>
            <person name="Saez-Nieto J.A."/>
        </authorList>
    </citation>
    <scope>NUCLEOTIDE SEQUENCE [LARGE SCALE GENOMIC DNA]</scope>
    <source>
        <strain evidence="2 3">CNM695-12</strain>
    </source>
</reference>
<dbReference type="Pfam" id="PF01323">
    <property type="entry name" value="DSBA"/>
    <property type="match status" value="1"/>
</dbReference>
<evidence type="ECO:0000313" key="3">
    <source>
        <dbReference type="Proteomes" id="UP000286947"/>
    </source>
</evidence>
<dbReference type="SUPFAM" id="SSF52833">
    <property type="entry name" value="Thioredoxin-like"/>
    <property type="match status" value="1"/>
</dbReference>
<accession>A0A433SBU7</accession>
<dbReference type="GO" id="GO:0016491">
    <property type="term" value="F:oxidoreductase activity"/>
    <property type="evidence" value="ECO:0007669"/>
    <property type="project" value="InterPro"/>
</dbReference>
<dbReference type="InterPro" id="IPR036249">
    <property type="entry name" value="Thioredoxin-like_sf"/>
</dbReference>
<organism evidence="2 3">
    <name type="scientific">Saezia sanguinis</name>
    <dbReference type="NCBI Taxonomy" id="1965230"/>
    <lineage>
        <taxon>Bacteria</taxon>
        <taxon>Pseudomonadati</taxon>
        <taxon>Pseudomonadota</taxon>
        <taxon>Betaproteobacteria</taxon>
        <taxon>Burkholderiales</taxon>
        <taxon>Saeziaceae</taxon>
        <taxon>Saezia</taxon>
    </lineage>
</organism>
<gene>
    <name evidence="2" type="ORF">CUZ56_02268</name>
</gene>
<evidence type="ECO:0000259" key="1">
    <source>
        <dbReference type="Pfam" id="PF01323"/>
    </source>
</evidence>
<dbReference type="EMBL" id="PQSP01000006">
    <property type="protein sequence ID" value="RUS66189.1"/>
    <property type="molecule type" value="Genomic_DNA"/>
</dbReference>
<keyword evidence="3" id="KW-1185">Reference proteome</keyword>
<dbReference type="PANTHER" id="PTHR13887">
    <property type="entry name" value="GLUTATHIONE S-TRANSFERASE KAPPA"/>
    <property type="match status" value="1"/>
</dbReference>